<feature type="transmembrane region" description="Helical" evidence="1">
    <location>
        <begin position="292"/>
        <end position="310"/>
    </location>
</feature>
<sequence length="446" mass="49830">MKLSGLSFSVMPPLTVPFRYFISAALMVILLAGFIFFAGPDPWLSRWHPAMLTITHGFTLGFITTVMMGALLQLLPVVGGVGIPKVRLLGGACHVLHVCGSVILMLAFVWSQPQQLLLMQTALALLLTGFCLYLVAVTWVLAQKLSQGATINAIRLAVLALAVTVILGGLLLSRNLGIEFIPGHKVYTNLHVFAGLAGWVAMLIIGVSFQVIPMFHVAPDFPKWLSRSFPLLILTLLFWLFWRGLNSPNIGESSGVLSEPVLLLLLLNCLFAAVLLRVIARRKRKVPDNTLDYWRLSAVSLFVITAVFLMPEDALPELFNSKKHMWLMAAYLYFYVLSVIQGLLLKILPFLSYNHLQQQCLMNFQAMQYLPNMHELLPKKYGRLLFISHILSGLSLLVTVLYPAFYWLFALLLLIEFCGLFYLMLKTLVLYLGCKSKMAELELANG</sequence>
<evidence type="ECO:0000313" key="3">
    <source>
        <dbReference type="Proteomes" id="UP000032568"/>
    </source>
</evidence>
<gene>
    <name evidence="2" type="ORF">SG35_010985</name>
</gene>
<keyword evidence="1" id="KW-0472">Membrane</keyword>
<feature type="transmembrane region" description="Helical" evidence="1">
    <location>
        <begin position="88"/>
        <end position="110"/>
    </location>
</feature>
<feature type="transmembrane region" description="Helical" evidence="1">
    <location>
        <begin position="20"/>
        <end position="38"/>
    </location>
</feature>
<feature type="transmembrane region" description="Helical" evidence="1">
    <location>
        <begin position="262"/>
        <end position="280"/>
    </location>
</feature>
<reference evidence="2 3" key="1">
    <citation type="journal article" date="2015" name="Genome Announc.">
        <title>Draft Genome Sequences of Marine Isolates of Thalassomonas viridans and Thalassomonas actiniarum.</title>
        <authorList>
            <person name="Olonade I."/>
            <person name="van Zyl L.J."/>
            <person name="Trindade M."/>
        </authorList>
    </citation>
    <scope>NUCLEOTIDE SEQUENCE [LARGE SCALE GENOMIC DNA]</scope>
    <source>
        <strain evidence="2 3">A5K-106</strain>
    </source>
</reference>
<organism evidence="2 3">
    <name type="scientific">Thalassomonas actiniarum</name>
    <dbReference type="NCBI Taxonomy" id="485447"/>
    <lineage>
        <taxon>Bacteria</taxon>
        <taxon>Pseudomonadati</taxon>
        <taxon>Pseudomonadota</taxon>
        <taxon>Gammaproteobacteria</taxon>
        <taxon>Alteromonadales</taxon>
        <taxon>Colwelliaceae</taxon>
        <taxon>Thalassomonas</taxon>
    </lineage>
</organism>
<dbReference type="AlphaFoldDB" id="A0AAE9YTV4"/>
<accession>A0AAE9YTV4</accession>
<feature type="transmembrane region" description="Helical" evidence="1">
    <location>
        <begin position="116"/>
        <end position="141"/>
    </location>
</feature>
<dbReference type="Proteomes" id="UP000032568">
    <property type="component" value="Chromosome"/>
</dbReference>
<dbReference type="KEGG" id="tact:SG35_010985"/>
<proteinExistence type="predicted"/>
<keyword evidence="3" id="KW-1185">Reference proteome</keyword>
<feature type="transmembrane region" description="Helical" evidence="1">
    <location>
        <begin position="153"/>
        <end position="172"/>
    </location>
</feature>
<protein>
    <submittedName>
        <fullName evidence="2">Uncharacterized protein</fullName>
    </submittedName>
</protein>
<evidence type="ECO:0000313" key="2">
    <source>
        <dbReference type="EMBL" id="WDE01106.1"/>
    </source>
</evidence>
<feature type="transmembrane region" description="Helical" evidence="1">
    <location>
        <begin position="330"/>
        <end position="353"/>
    </location>
</feature>
<dbReference type="RefSeq" id="WP_044833464.1">
    <property type="nucleotide sequence ID" value="NZ_CP059735.1"/>
</dbReference>
<keyword evidence="1" id="KW-0812">Transmembrane</keyword>
<feature type="transmembrane region" description="Helical" evidence="1">
    <location>
        <begin position="384"/>
        <end position="402"/>
    </location>
</feature>
<evidence type="ECO:0000256" key="1">
    <source>
        <dbReference type="SAM" id="Phobius"/>
    </source>
</evidence>
<dbReference type="EMBL" id="CP059735">
    <property type="protein sequence ID" value="WDE01106.1"/>
    <property type="molecule type" value="Genomic_DNA"/>
</dbReference>
<feature type="transmembrane region" description="Helical" evidence="1">
    <location>
        <begin position="224"/>
        <end position="242"/>
    </location>
</feature>
<feature type="transmembrane region" description="Helical" evidence="1">
    <location>
        <begin position="408"/>
        <end position="432"/>
    </location>
</feature>
<feature type="transmembrane region" description="Helical" evidence="1">
    <location>
        <begin position="192"/>
        <end position="212"/>
    </location>
</feature>
<keyword evidence="1" id="KW-1133">Transmembrane helix</keyword>
<feature type="transmembrane region" description="Helical" evidence="1">
    <location>
        <begin position="58"/>
        <end position="81"/>
    </location>
</feature>
<name>A0AAE9YTV4_9GAMM</name>
<reference evidence="2 3" key="2">
    <citation type="journal article" date="2022" name="Mar. Drugs">
        <title>Bioassay-Guided Fractionation Leads to the Detection of Cholic Acid Generated by the Rare Thalassomonas sp.</title>
        <authorList>
            <person name="Pheiffer F."/>
            <person name="Schneider Y.K."/>
            <person name="Hansen E.H."/>
            <person name="Andersen J.H."/>
            <person name="Isaksson J."/>
            <person name="Busche T."/>
            <person name="R C."/>
            <person name="Kalinowski J."/>
            <person name="Zyl L.V."/>
            <person name="Trindade M."/>
        </authorList>
    </citation>
    <scope>NUCLEOTIDE SEQUENCE [LARGE SCALE GENOMIC DNA]</scope>
    <source>
        <strain evidence="2 3">A5K-106</strain>
    </source>
</reference>